<reference evidence="6 7" key="1">
    <citation type="journal article" date="2018" name="Front. Microbiol.">
        <title>Prospects for Fungal Bioremediation of Acidic Radioactive Waste Sites: Characterization and Genome Sequence of Rhodotorula taiwanensis MD1149.</title>
        <authorList>
            <person name="Tkavc R."/>
            <person name="Matrosova V.Y."/>
            <person name="Grichenko O.E."/>
            <person name="Gostincar C."/>
            <person name="Volpe R.P."/>
            <person name="Klimenkova P."/>
            <person name="Gaidamakova E.K."/>
            <person name="Zhou C.E."/>
            <person name="Stewart B.J."/>
            <person name="Lyman M.G."/>
            <person name="Malfatti S.A."/>
            <person name="Rubinfeld B."/>
            <person name="Courtot M."/>
            <person name="Singh J."/>
            <person name="Dalgard C.L."/>
            <person name="Hamilton T."/>
            <person name="Frey K.G."/>
            <person name="Gunde-Cimerman N."/>
            <person name="Dugan L."/>
            <person name="Daly M.J."/>
        </authorList>
    </citation>
    <scope>NUCLEOTIDE SEQUENCE [LARGE SCALE GENOMIC DNA]</scope>
    <source>
        <strain evidence="6 7">MD1149</strain>
    </source>
</reference>
<sequence length="816" mass="84779">MDYTAAGSAEGGEREEPQFDSDGDEVLAVTSPTRSADANIQSLFSPTVSALGGSGSYSPSATSATSNGSATSPLPDGPATLAKGARPPSMCADDSSSSRTTSTWLPSLSPPMHHSSATEVANEGEHEAHTSATIGTTSLPASEVPAGDATPALPAKRKRASIPTWTDEEETRLLASIGRYTGPPENAIDIASLSVPAASNTAAWTTIKQLFDEAAVSTSIKPTSRSALAIANRFRRMKTRNADTPHAAQSAQVSTRSRTTPKSSEEWTGGTVPRRRRVPGRFSGWFDEPTAGESRKRAGAPIAPPGRAASASDSCDLPIPPASEPASPYSSLPGRHSVPGQESQVSVAVAPTLTIGVQSEGLDPASASQALTASSGTSAYRSGSKWTASQDAELLQLDRQGFSVLRIAAETGRTESSIQQRLTRVRKQAAQTSQSGAAISASSGGLGSSSLVTGPFEPLGGRASDAPSEAPRVKTRKHPEPFSQEEDQKLAELRAAGQSFNAIASQLQRASQTCSQRYRRLQKDAASAQGPPVAATSLFAPLQPLAPVALPASTLLAPIGTASSVAVPPAAAAPFPNLSAQQQQQDAGPARALPWQQQQQQALPLPPYSPQEEATLLRLHLQNSTVAVIAQTLGRSVKSVERRFGKKRDVWIAQGLLERGSKLRRAATAIATPPFQPASTRFSAARTVSLSATPALYTPASSTEPAQHAVALPPRFALPPSGGRSGGLPTYSPPLLDKSPCTPSACTSEPDSTSTTTPATGFFEAGSRFESGLRALGRFRDLVARAAEESRVGDVHDAGADVRVSGILQVDGMVVL</sequence>
<gene>
    <name evidence="6" type="ORF">BMF94_3810</name>
</gene>
<feature type="region of interest" description="Disordered" evidence="4">
    <location>
        <begin position="413"/>
        <end position="486"/>
    </location>
</feature>
<feature type="compositionally biased region" description="Polar residues" evidence="4">
    <location>
        <begin position="247"/>
        <end position="262"/>
    </location>
</feature>
<feature type="compositionally biased region" description="Low complexity" evidence="4">
    <location>
        <begin position="324"/>
        <end position="333"/>
    </location>
</feature>
<accession>A0A2S5B8M4</accession>
<evidence type="ECO:0000256" key="4">
    <source>
        <dbReference type="SAM" id="MobiDB-lite"/>
    </source>
</evidence>
<feature type="compositionally biased region" description="Low complexity" evidence="4">
    <location>
        <begin position="299"/>
        <end position="312"/>
    </location>
</feature>
<keyword evidence="7" id="KW-1185">Reference proteome</keyword>
<evidence type="ECO:0000259" key="5">
    <source>
        <dbReference type="SMART" id="SM00717"/>
    </source>
</evidence>
<keyword evidence="3" id="KW-0539">Nucleus</keyword>
<dbReference type="EMBL" id="PJQD01000040">
    <property type="protein sequence ID" value="POY73117.1"/>
    <property type="molecule type" value="Genomic_DNA"/>
</dbReference>
<protein>
    <recommendedName>
        <fullName evidence="5">Myb-like domain-containing protein</fullName>
    </recommendedName>
</protein>
<feature type="compositionally biased region" description="Low complexity" evidence="4">
    <location>
        <begin position="747"/>
        <end position="760"/>
    </location>
</feature>
<name>A0A2S5B8M4_9BASI</name>
<dbReference type="PANTHER" id="PTHR46380:SF2">
    <property type="entry name" value="CYCLIN-D-BINDING MYB-LIKE TRANSCRIPTION FACTOR 1"/>
    <property type="match status" value="1"/>
</dbReference>
<evidence type="ECO:0000313" key="7">
    <source>
        <dbReference type="Proteomes" id="UP000237144"/>
    </source>
</evidence>
<feature type="compositionally biased region" description="Polar residues" evidence="4">
    <location>
        <begin position="30"/>
        <end position="48"/>
    </location>
</feature>
<evidence type="ECO:0000256" key="3">
    <source>
        <dbReference type="ARBA" id="ARBA00023242"/>
    </source>
</evidence>
<dbReference type="SMART" id="SM00717">
    <property type="entry name" value="SANT"/>
    <property type="match status" value="2"/>
</dbReference>
<comment type="caution">
    <text evidence="6">The sequence shown here is derived from an EMBL/GenBank/DDBJ whole genome shotgun (WGS) entry which is preliminary data.</text>
</comment>
<keyword evidence="2" id="KW-0238">DNA-binding</keyword>
<feature type="compositionally biased region" description="Polar residues" evidence="4">
    <location>
        <begin position="130"/>
        <end position="140"/>
    </location>
</feature>
<proteinExistence type="predicted"/>
<evidence type="ECO:0000256" key="1">
    <source>
        <dbReference type="ARBA" id="ARBA00004123"/>
    </source>
</evidence>
<feature type="compositionally biased region" description="Low complexity" evidence="4">
    <location>
        <begin position="58"/>
        <end position="72"/>
    </location>
</feature>
<feature type="domain" description="Myb-like" evidence="5">
    <location>
        <begin position="478"/>
        <end position="524"/>
    </location>
</feature>
<evidence type="ECO:0000256" key="2">
    <source>
        <dbReference type="ARBA" id="ARBA00023125"/>
    </source>
</evidence>
<organism evidence="6 7">
    <name type="scientific">Rhodotorula taiwanensis</name>
    <dbReference type="NCBI Taxonomy" id="741276"/>
    <lineage>
        <taxon>Eukaryota</taxon>
        <taxon>Fungi</taxon>
        <taxon>Dikarya</taxon>
        <taxon>Basidiomycota</taxon>
        <taxon>Pucciniomycotina</taxon>
        <taxon>Microbotryomycetes</taxon>
        <taxon>Sporidiobolales</taxon>
        <taxon>Sporidiobolaceae</taxon>
        <taxon>Rhodotorula</taxon>
    </lineage>
</organism>
<feature type="compositionally biased region" description="Low complexity" evidence="4">
    <location>
        <begin position="429"/>
        <end position="454"/>
    </location>
</feature>
<dbReference type="GO" id="GO:0000976">
    <property type="term" value="F:transcription cis-regulatory region binding"/>
    <property type="evidence" value="ECO:0007669"/>
    <property type="project" value="TreeGrafter"/>
</dbReference>
<dbReference type="AlphaFoldDB" id="A0A2S5B8M4"/>
<feature type="compositionally biased region" description="Low complexity" evidence="4">
    <location>
        <begin position="589"/>
        <end position="602"/>
    </location>
</feature>
<dbReference type="GO" id="GO:0003700">
    <property type="term" value="F:DNA-binding transcription factor activity"/>
    <property type="evidence" value="ECO:0007669"/>
    <property type="project" value="TreeGrafter"/>
</dbReference>
<feature type="region of interest" description="Disordered" evidence="4">
    <location>
        <begin position="577"/>
        <end position="602"/>
    </location>
</feature>
<dbReference type="PANTHER" id="PTHR46380">
    <property type="entry name" value="CYCLIN-D-BINDING MYB-LIKE TRANSCRIPTION FACTOR 1"/>
    <property type="match status" value="1"/>
</dbReference>
<dbReference type="InterPro" id="IPR051651">
    <property type="entry name" value="DMTF1_DNA-bind_reg"/>
</dbReference>
<dbReference type="Pfam" id="PF13921">
    <property type="entry name" value="Myb_DNA-bind_6"/>
    <property type="match status" value="1"/>
</dbReference>
<feature type="domain" description="Myb-like" evidence="5">
    <location>
        <begin position="161"/>
        <end position="240"/>
    </location>
</feature>
<feature type="region of interest" description="Disordered" evidence="4">
    <location>
        <begin position="239"/>
        <end position="345"/>
    </location>
</feature>
<evidence type="ECO:0000313" key="6">
    <source>
        <dbReference type="EMBL" id="POY73117.1"/>
    </source>
</evidence>
<dbReference type="Proteomes" id="UP000237144">
    <property type="component" value="Unassembled WGS sequence"/>
</dbReference>
<feature type="compositionally biased region" description="Low complexity" evidence="4">
    <location>
        <begin position="95"/>
        <end position="115"/>
    </location>
</feature>
<feature type="region of interest" description="Disordered" evidence="4">
    <location>
        <begin position="740"/>
        <end position="761"/>
    </location>
</feature>
<dbReference type="InterPro" id="IPR001005">
    <property type="entry name" value="SANT/Myb"/>
</dbReference>
<comment type="subcellular location">
    <subcellularLocation>
        <location evidence="1">Nucleus</location>
    </subcellularLocation>
</comment>
<feature type="region of interest" description="Disordered" evidence="4">
    <location>
        <begin position="1"/>
        <end position="162"/>
    </location>
</feature>
<dbReference type="GO" id="GO:0005634">
    <property type="term" value="C:nucleus"/>
    <property type="evidence" value="ECO:0007669"/>
    <property type="project" value="UniProtKB-SubCell"/>
</dbReference>